<keyword evidence="2" id="KW-1185">Reference proteome</keyword>
<accession>A0A0B0P4S6</accession>
<dbReference type="Proteomes" id="UP000032142">
    <property type="component" value="Unassembled WGS sequence"/>
</dbReference>
<dbReference type="EMBL" id="KN414744">
    <property type="protein sequence ID" value="KHG20060.1"/>
    <property type="molecule type" value="Genomic_DNA"/>
</dbReference>
<protein>
    <submittedName>
        <fullName evidence="1">Uncharacterized protein</fullName>
    </submittedName>
</protein>
<organism evidence="1 2">
    <name type="scientific">Gossypium arboreum</name>
    <name type="common">Tree cotton</name>
    <name type="synonym">Gossypium nanking</name>
    <dbReference type="NCBI Taxonomy" id="29729"/>
    <lineage>
        <taxon>Eukaryota</taxon>
        <taxon>Viridiplantae</taxon>
        <taxon>Streptophyta</taxon>
        <taxon>Embryophyta</taxon>
        <taxon>Tracheophyta</taxon>
        <taxon>Spermatophyta</taxon>
        <taxon>Magnoliopsida</taxon>
        <taxon>eudicotyledons</taxon>
        <taxon>Gunneridae</taxon>
        <taxon>Pentapetalae</taxon>
        <taxon>rosids</taxon>
        <taxon>malvids</taxon>
        <taxon>Malvales</taxon>
        <taxon>Malvaceae</taxon>
        <taxon>Malvoideae</taxon>
        <taxon>Gossypium</taxon>
    </lineage>
</organism>
<evidence type="ECO:0000313" key="1">
    <source>
        <dbReference type="EMBL" id="KHG20060.1"/>
    </source>
</evidence>
<evidence type="ECO:0000313" key="2">
    <source>
        <dbReference type="Proteomes" id="UP000032142"/>
    </source>
</evidence>
<sequence>MEQKKVYLLSTSAIHIDQRYLSTISWFCLE</sequence>
<proteinExistence type="predicted"/>
<name>A0A0B0P4S6_GOSAR</name>
<reference evidence="2" key="1">
    <citation type="submission" date="2014-09" db="EMBL/GenBank/DDBJ databases">
        <authorList>
            <person name="Mudge J."/>
            <person name="Ramaraj T."/>
            <person name="Lindquist I.E."/>
            <person name="Bharti A.K."/>
            <person name="Sundararajan A."/>
            <person name="Cameron C.T."/>
            <person name="Woodward J.E."/>
            <person name="May G.D."/>
            <person name="Brubaker C."/>
            <person name="Broadhvest J."/>
            <person name="Wilkins T.A."/>
        </authorList>
    </citation>
    <scope>NUCLEOTIDE SEQUENCE</scope>
    <source>
        <strain evidence="2">cv. AKA8401</strain>
    </source>
</reference>
<dbReference type="AlphaFoldDB" id="A0A0B0P4S6"/>
<gene>
    <name evidence="1" type="ORF">F383_26209</name>
</gene>